<dbReference type="PRINTS" id="PR01805">
    <property type="entry name" value="VACJLIPOPROT"/>
</dbReference>
<dbReference type="PROSITE" id="PS51257">
    <property type="entry name" value="PROKAR_LIPOPROTEIN"/>
    <property type="match status" value="1"/>
</dbReference>
<proteinExistence type="inferred from homology"/>
<comment type="caution">
    <text evidence="4">The sequence shown here is derived from an EMBL/GenBank/DDBJ whole genome shotgun (WGS) entry which is preliminary data.</text>
</comment>
<sequence length="260" mass="29084">MTLRNLLPLIISVLLLGGCASQQAVEQQADNQQTLKQYVDERDPYESFNRDMWTFNWDVLDKNVLKPVSTAYVDNVPSFARKGLLNFAQNLEEPANMLNNLLQGKVGDSLISLGRFLLNSTFGLLGTIDVATDAGIARREESFTETLGVWGVSSGPFLMLPGLGPSDVRDSTGKVVQGFYFPIDDLNIYVSLTSNLIKALEKRASLSDQEKLIDDAVDPYAFVKNVYFQDQEYQIKDGKVEPKKEDQQLNDDIDAYLENL</sequence>
<reference evidence="4" key="1">
    <citation type="journal article" date="2018" name="Int. J. Syst. Evol. Microbiol.">
        <title>Neptunicella marina gen. nov., sp. nov., isolated from surface seawater.</title>
        <authorList>
            <person name="Liu X."/>
            <person name="Lai Q."/>
            <person name="Du Y."/>
            <person name="Zhang X."/>
            <person name="Liu Z."/>
            <person name="Sun F."/>
            <person name="Shao Z."/>
        </authorList>
    </citation>
    <scope>NUCLEOTIDE SEQUENCE</scope>
    <source>
        <strain evidence="4">S27-2</strain>
    </source>
</reference>
<dbReference type="GO" id="GO:0120010">
    <property type="term" value="P:intermembrane phospholipid transfer"/>
    <property type="evidence" value="ECO:0007669"/>
    <property type="project" value="TreeGrafter"/>
</dbReference>
<dbReference type="PANTHER" id="PTHR30035:SF3">
    <property type="entry name" value="INTERMEMBRANE PHOSPHOLIPID TRANSPORT SYSTEM LIPOPROTEIN MLAA"/>
    <property type="match status" value="1"/>
</dbReference>
<dbReference type="PANTHER" id="PTHR30035">
    <property type="entry name" value="LIPOPROTEIN VACJ-RELATED"/>
    <property type="match status" value="1"/>
</dbReference>
<dbReference type="Proteomes" id="UP000601768">
    <property type="component" value="Unassembled WGS sequence"/>
</dbReference>
<dbReference type="AlphaFoldDB" id="A0A8J6M0P1"/>
<keyword evidence="4" id="KW-0449">Lipoprotein</keyword>
<evidence type="ECO:0000256" key="1">
    <source>
        <dbReference type="ARBA" id="ARBA00010634"/>
    </source>
</evidence>
<organism evidence="4 5">
    <name type="scientific">Neptunicella marina</name>
    <dbReference type="NCBI Taxonomy" id="2125989"/>
    <lineage>
        <taxon>Bacteria</taxon>
        <taxon>Pseudomonadati</taxon>
        <taxon>Pseudomonadota</taxon>
        <taxon>Gammaproteobacteria</taxon>
        <taxon>Alteromonadales</taxon>
        <taxon>Alteromonadaceae</taxon>
        <taxon>Neptunicella</taxon>
    </lineage>
</organism>
<dbReference type="Pfam" id="PF04333">
    <property type="entry name" value="MlaA"/>
    <property type="match status" value="1"/>
</dbReference>
<name>A0A8J6M0P1_9ALTE</name>
<dbReference type="InterPro" id="IPR007428">
    <property type="entry name" value="MlaA"/>
</dbReference>
<comment type="similarity">
    <text evidence="1">Belongs to the MlaA family.</text>
</comment>
<feature type="chain" id="PRO_5035303469" evidence="3">
    <location>
        <begin position="25"/>
        <end position="260"/>
    </location>
</feature>
<keyword evidence="5" id="KW-1185">Reference proteome</keyword>
<evidence type="ECO:0000256" key="2">
    <source>
        <dbReference type="ARBA" id="ARBA00022729"/>
    </source>
</evidence>
<dbReference type="EMBL" id="JACNEP010000002">
    <property type="protein sequence ID" value="MBC3764962.1"/>
    <property type="molecule type" value="Genomic_DNA"/>
</dbReference>
<evidence type="ECO:0000313" key="5">
    <source>
        <dbReference type="Proteomes" id="UP000601768"/>
    </source>
</evidence>
<dbReference type="GO" id="GO:0016020">
    <property type="term" value="C:membrane"/>
    <property type="evidence" value="ECO:0007669"/>
    <property type="project" value="InterPro"/>
</dbReference>
<evidence type="ECO:0000256" key="3">
    <source>
        <dbReference type="SAM" id="SignalP"/>
    </source>
</evidence>
<accession>A0A8J6M0P1</accession>
<gene>
    <name evidence="4" type="ORF">H8B19_03675</name>
</gene>
<reference evidence="4" key="2">
    <citation type="submission" date="2020-08" db="EMBL/GenBank/DDBJ databases">
        <authorList>
            <person name="Lai Q."/>
        </authorList>
    </citation>
    <scope>NUCLEOTIDE SEQUENCE</scope>
    <source>
        <strain evidence="4">S27-2</strain>
    </source>
</reference>
<protein>
    <submittedName>
        <fullName evidence="4">VacJ family lipoprotein</fullName>
    </submittedName>
</protein>
<evidence type="ECO:0000313" key="4">
    <source>
        <dbReference type="EMBL" id="MBC3764962.1"/>
    </source>
</evidence>
<keyword evidence="2 3" id="KW-0732">Signal</keyword>
<feature type="signal peptide" evidence="3">
    <location>
        <begin position="1"/>
        <end position="24"/>
    </location>
</feature>